<evidence type="ECO:0000313" key="1">
    <source>
        <dbReference type="EMBL" id="PSR77472.1"/>
    </source>
</evidence>
<dbReference type="AlphaFoldDB" id="A0A2R6NVC1"/>
<evidence type="ECO:0008006" key="3">
    <source>
        <dbReference type="Google" id="ProtNLM"/>
    </source>
</evidence>
<accession>A0A2R6NVC1</accession>
<comment type="caution">
    <text evidence="1">The sequence shown here is derived from an EMBL/GenBank/DDBJ whole genome shotgun (WGS) entry which is preliminary data.</text>
</comment>
<protein>
    <recommendedName>
        <fullName evidence="3">F-box domain-containing protein</fullName>
    </recommendedName>
</protein>
<name>A0A2R6NVC1_9APHY</name>
<dbReference type="Proteomes" id="UP000186601">
    <property type="component" value="Unassembled WGS sequence"/>
</dbReference>
<dbReference type="EMBL" id="MLYV02000794">
    <property type="protein sequence ID" value="PSR77472.1"/>
    <property type="molecule type" value="Genomic_DNA"/>
</dbReference>
<sequence length="308" mass="35017">MEHHWQINLDGTILFPEIIDIVLGQLVSDHPTNSMEDFGSKQYLRTSALVCRLWRDLARPHLFRDMSLSLYGFVPPEDLIWRIPPHRLKPGGFKTFTMLHDLLEQSSSICACVHSLRITMLSDPIAASDGEFETADDPSPFTFLSVVQLLPNLRNLQLCDLLLNRWAFLDTDVLDVAQKMPRLERLSVGYPVRQVDATEVIALLLLFFHSANELYLAPFRCNPTRRYRRIGNASLRLQVRSLVIDAVDPDGHFVEAFRSSPPNLQILHAGPINSRGFESLKSLIDDISMVVSHLGLDLGDPTHRFIRE</sequence>
<organism evidence="1 2">
    <name type="scientific">Hermanssonia centrifuga</name>
    <dbReference type="NCBI Taxonomy" id="98765"/>
    <lineage>
        <taxon>Eukaryota</taxon>
        <taxon>Fungi</taxon>
        <taxon>Dikarya</taxon>
        <taxon>Basidiomycota</taxon>
        <taxon>Agaricomycotina</taxon>
        <taxon>Agaricomycetes</taxon>
        <taxon>Polyporales</taxon>
        <taxon>Meruliaceae</taxon>
        <taxon>Hermanssonia</taxon>
    </lineage>
</organism>
<gene>
    <name evidence="1" type="ORF">PHLCEN_2v7903</name>
</gene>
<reference evidence="1 2" key="1">
    <citation type="submission" date="2018-02" db="EMBL/GenBank/DDBJ databases">
        <title>Genome sequence of the basidiomycete white-rot fungus Phlebia centrifuga.</title>
        <authorList>
            <person name="Granchi Z."/>
            <person name="Peng M."/>
            <person name="de Vries R.P."/>
            <person name="Hilden K."/>
            <person name="Makela M.R."/>
            <person name="Grigoriev I."/>
            <person name="Riley R."/>
        </authorList>
    </citation>
    <scope>NUCLEOTIDE SEQUENCE [LARGE SCALE GENOMIC DNA]</scope>
    <source>
        <strain evidence="1 2">FBCC195</strain>
    </source>
</reference>
<proteinExistence type="predicted"/>
<evidence type="ECO:0000313" key="2">
    <source>
        <dbReference type="Proteomes" id="UP000186601"/>
    </source>
</evidence>
<keyword evidence="2" id="KW-1185">Reference proteome</keyword>